<feature type="non-terminal residue" evidence="1">
    <location>
        <position position="1"/>
    </location>
</feature>
<reference evidence="1" key="1">
    <citation type="journal article" date="2014" name="Front. Microbiol.">
        <title>High frequency of phylogenetically diverse reductive dehalogenase-homologous genes in deep subseafloor sedimentary metagenomes.</title>
        <authorList>
            <person name="Kawai M."/>
            <person name="Futagami T."/>
            <person name="Toyoda A."/>
            <person name="Takaki Y."/>
            <person name="Nishi S."/>
            <person name="Hori S."/>
            <person name="Arai W."/>
            <person name="Tsubouchi T."/>
            <person name="Morono Y."/>
            <person name="Uchiyama I."/>
            <person name="Ito T."/>
            <person name="Fujiyama A."/>
            <person name="Inagaki F."/>
            <person name="Takami H."/>
        </authorList>
    </citation>
    <scope>NUCLEOTIDE SEQUENCE</scope>
    <source>
        <strain evidence="1">Expedition CK06-06</strain>
    </source>
</reference>
<proteinExistence type="predicted"/>
<evidence type="ECO:0000313" key="1">
    <source>
        <dbReference type="EMBL" id="GAI44198.1"/>
    </source>
</evidence>
<name>X1NKS0_9ZZZZ</name>
<dbReference type="EMBL" id="BARV01026730">
    <property type="protein sequence ID" value="GAI44198.1"/>
    <property type="molecule type" value="Genomic_DNA"/>
</dbReference>
<comment type="caution">
    <text evidence="1">The sequence shown here is derived from an EMBL/GenBank/DDBJ whole genome shotgun (WGS) entry which is preliminary data.</text>
</comment>
<sequence length="40" mass="4713">GYILPIVMIILYLIHYRLIMGEQKGHIRIHPVQQKDKIGN</sequence>
<organism evidence="1">
    <name type="scientific">marine sediment metagenome</name>
    <dbReference type="NCBI Taxonomy" id="412755"/>
    <lineage>
        <taxon>unclassified sequences</taxon>
        <taxon>metagenomes</taxon>
        <taxon>ecological metagenomes</taxon>
    </lineage>
</organism>
<gene>
    <name evidence="1" type="ORF">S06H3_43141</name>
</gene>
<dbReference type="AlphaFoldDB" id="X1NKS0"/>
<protein>
    <submittedName>
        <fullName evidence="1">Uncharacterized protein</fullName>
    </submittedName>
</protein>
<accession>X1NKS0</accession>